<organism evidence="6 7">
    <name type="scientific">Lolium multiflorum</name>
    <name type="common">Italian ryegrass</name>
    <name type="synonym">Lolium perenne subsp. multiflorum</name>
    <dbReference type="NCBI Taxonomy" id="4521"/>
    <lineage>
        <taxon>Eukaryota</taxon>
        <taxon>Viridiplantae</taxon>
        <taxon>Streptophyta</taxon>
        <taxon>Embryophyta</taxon>
        <taxon>Tracheophyta</taxon>
        <taxon>Spermatophyta</taxon>
        <taxon>Magnoliopsida</taxon>
        <taxon>Liliopsida</taxon>
        <taxon>Poales</taxon>
        <taxon>Poaceae</taxon>
        <taxon>BOP clade</taxon>
        <taxon>Pooideae</taxon>
        <taxon>Poodae</taxon>
        <taxon>Poeae</taxon>
        <taxon>Poeae Chloroplast Group 2 (Poeae type)</taxon>
        <taxon>Loliodinae</taxon>
        <taxon>Loliinae</taxon>
        <taxon>Lolium</taxon>
    </lineage>
</organism>
<evidence type="ECO:0000256" key="4">
    <source>
        <dbReference type="SAM" id="MobiDB-lite"/>
    </source>
</evidence>
<feature type="compositionally biased region" description="Basic and acidic residues" evidence="4">
    <location>
        <begin position="93"/>
        <end position="104"/>
    </location>
</feature>
<evidence type="ECO:0000259" key="5">
    <source>
        <dbReference type="PROSITE" id="PS51667"/>
    </source>
</evidence>
<dbReference type="GO" id="GO:0005524">
    <property type="term" value="F:ATP binding"/>
    <property type="evidence" value="ECO:0007669"/>
    <property type="project" value="UniProtKB-UniRule"/>
</dbReference>
<evidence type="ECO:0000256" key="3">
    <source>
        <dbReference type="RuleBase" id="RU367127"/>
    </source>
</evidence>
<reference evidence="6" key="1">
    <citation type="submission" date="2023-07" db="EMBL/GenBank/DDBJ databases">
        <title>A chromosome-level genome assembly of Lolium multiflorum.</title>
        <authorList>
            <person name="Chen Y."/>
            <person name="Copetti D."/>
            <person name="Kolliker R."/>
            <person name="Studer B."/>
        </authorList>
    </citation>
    <scope>NUCLEOTIDE SEQUENCE</scope>
    <source>
        <strain evidence="6">02402/16</strain>
        <tissue evidence="6">Leaf</tissue>
    </source>
</reference>
<accession>A0AAD8S521</accession>
<dbReference type="GO" id="GO:0005634">
    <property type="term" value="C:nucleus"/>
    <property type="evidence" value="ECO:0007669"/>
    <property type="project" value="UniProtKB-SubCell"/>
</dbReference>
<dbReference type="GO" id="GO:0006351">
    <property type="term" value="P:DNA-templated transcription"/>
    <property type="evidence" value="ECO:0007669"/>
    <property type="project" value="UniProtKB-UniRule"/>
</dbReference>
<comment type="similarity">
    <text evidence="3">Belongs to the GRF family.</text>
</comment>
<dbReference type="InterPro" id="IPR014977">
    <property type="entry name" value="WRC_dom"/>
</dbReference>
<comment type="caution">
    <text evidence="2">Lacks conserved residue(s) required for the propagation of feature annotation.</text>
</comment>
<name>A0AAD8S521_LOLMU</name>
<dbReference type="Pfam" id="PF08879">
    <property type="entry name" value="WRC"/>
    <property type="match status" value="1"/>
</dbReference>
<feature type="region of interest" description="Disordered" evidence="4">
    <location>
        <begin position="90"/>
        <end position="126"/>
    </location>
</feature>
<dbReference type="GO" id="GO:0032502">
    <property type="term" value="P:developmental process"/>
    <property type="evidence" value="ECO:0007669"/>
    <property type="project" value="InterPro"/>
</dbReference>
<dbReference type="PROSITE" id="PS51667">
    <property type="entry name" value="WRC"/>
    <property type="match status" value="1"/>
</dbReference>
<keyword evidence="3" id="KW-0805">Transcription regulation</keyword>
<evidence type="ECO:0000313" key="6">
    <source>
        <dbReference type="EMBL" id="KAK1645310.1"/>
    </source>
</evidence>
<comment type="domain">
    <text evidence="3">The QLQ domain and WRC domain may be involved in protein-protein interaction and DNA-binding, respectively.</text>
</comment>
<evidence type="ECO:0000256" key="1">
    <source>
        <dbReference type="ARBA" id="ARBA00023242"/>
    </source>
</evidence>
<sequence length="152" mass="17607">MFTFCNRTVYMYRAVTIQTTLEYKCKQHLQNILPSNKVTWRPVYEGFTNTGSNPEPGRCGQTDDKKWQCSKEVMAEHKYCEPHINRNCHRSRKPVENQTRKTAKETPAAGTLASPSSPRSSKKAKATYELMRGSDSCWTDRLNRLVYTETEF</sequence>
<dbReference type="PANTHER" id="PTHR31602:SF92">
    <property type="entry name" value="GROWTH-REGULATING FACTOR 9"/>
    <property type="match status" value="1"/>
</dbReference>
<dbReference type="EMBL" id="JAUUTY010000004">
    <property type="protein sequence ID" value="KAK1645310.1"/>
    <property type="molecule type" value="Genomic_DNA"/>
</dbReference>
<comment type="function">
    <text evidence="3">Transcription activator.</text>
</comment>
<gene>
    <name evidence="6" type="ORF">QYE76_063115</name>
</gene>
<dbReference type="PANTHER" id="PTHR31602">
    <property type="entry name" value="GROWTH-REGULATING FACTOR 5"/>
    <property type="match status" value="1"/>
</dbReference>
<keyword evidence="3" id="KW-0010">Activator</keyword>
<comment type="subcellular location">
    <subcellularLocation>
        <location evidence="3">Nucleus</location>
    </subcellularLocation>
</comment>
<keyword evidence="7" id="KW-1185">Reference proteome</keyword>
<comment type="caution">
    <text evidence="6">The sequence shown here is derived from an EMBL/GenBank/DDBJ whole genome shotgun (WGS) entry which is preliminary data.</text>
</comment>
<keyword evidence="1 3" id="KW-0539">Nucleus</keyword>
<dbReference type="InterPro" id="IPR031137">
    <property type="entry name" value="GRF"/>
</dbReference>
<proteinExistence type="inferred from homology"/>
<evidence type="ECO:0000313" key="7">
    <source>
        <dbReference type="Proteomes" id="UP001231189"/>
    </source>
</evidence>
<protein>
    <recommendedName>
        <fullName evidence="3">Growth-regulating factor</fullName>
    </recommendedName>
</protein>
<dbReference type="AlphaFoldDB" id="A0AAD8S521"/>
<evidence type="ECO:0000256" key="2">
    <source>
        <dbReference type="PROSITE-ProRule" id="PRU01002"/>
    </source>
</evidence>
<keyword evidence="3" id="KW-0804">Transcription</keyword>
<feature type="domain" description="WRC" evidence="5">
    <location>
        <begin position="53"/>
        <end position="97"/>
    </location>
</feature>
<dbReference type="Proteomes" id="UP001231189">
    <property type="component" value="Unassembled WGS sequence"/>
</dbReference>